<dbReference type="RefSeq" id="WP_002701710.1">
    <property type="nucleotide sequence ID" value="NZ_AAWS01000040.1"/>
</dbReference>
<dbReference type="Proteomes" id="UP000004095">
    <property type="component" value="Unassembled WGS sequence"/>
</dbReference>
<gene>
    <name evidence="2" type="ORF">M23134_07092</name>
</gene>
<name>A1ZUC8_MICM2</name>
<keyword evidence="3" id="KW-1185">Reference proteome</keyword>
<evidence type="ECO:0000256" key="1">
    <source>
        <dbReference type="SAM" id="Phobius"/>
    </source>
</evidence>
<accession>A1ZUC8</accession>
<proteinExistence type="predicted"/>
<comment type="caution">
    <text evidence="2">The sequence shown here is derived from an EMBL/GenBank/DDBJ whole genome shotgun (WGS) entry which is preliminary data.</text>
</comment>
<evidence type="ECO:0000313" key="3">
    <source>
        <dbReference type="Proteomes" id="UP000004095"/>
    </source>
</evidence>
<protein>
    <submittedName>
        <fullName evidence="2">Uncharacterized protein</fullName>
    </submittedName>
</protein>
<dbReference type="EMBL" id="AAWS01000040">
    <property type="protein sequence ID" value="EAY25947.1"/>
    <property type="molecule type" value="Genomic_DNA"/>
</dbReference>
<organism evidence="2 3">
    <name type="scientific">Microscilla marina ATCC 23134</name>
    <dbReference type="NCBI Taxonomy" id="313606"/>
    <lineage>
        <taxon>Bacteria</taxon>
        <taxon>Pseudomonadati</taxon>
        <taxon>Bacteroidota</taxon>
        <taxon>Cytophagia</taxon>
        <taxon>Cytophagales</taxon>
        <taxon>Microscillaceae</taxon>
        <taxon>Microscilla</taxon>
    </lineage>
</organism>
<feature type="transmembrane region" description="Helical" evidence="1">
    <location>
        <begin position="126"/>
        <end position="146"/>
    </location>
</feature>
<dbReference type="AlphaFoldDB" id="A1ZUC8"/>
<sequence length="245" mass="28069">MSKNLPISPHQLDKQAHALWAKLDHVQNDHETNLALKKSGKMQFWQNYEALLHTAKKNATYLQVSPKPIHTRRPSPPLHLTGVFMMNDHKLKQFKKKYLYARQLPDGVFKLLLALVLIYVNIPLGVGAFLSLVGFSICMIAFKVLVMSTSLENTIIEVQPDKIIRRGARLATAFIDLDKIQKIKESNLGLMVSQTGWRHNINYWLCENNFTSNSRVVYIPNVVESYDEIKVFLEEKLAWNQGAIT</sequence>
<keyword evidence="1" id="KW-0472">Membrane</keyword>
<keyword evidence="1" id="KW-1133">Transmembrane helix</keyword>
<keyword evidence="1" id="KW-0812">Transmembrane</keyword>
<feature type="transmembrane region" description="Helical" evidence="1">
    <location>
        <begin position="99"/>
        <end position="120"/>
    </location>
</feature>
<evidence type="ECO:0000313" key="2">
    <source>
        <dbReference type="EMBL" id="EAY25947.1"/>
    </source>
</evidence>
<reference evidence="2 3" key="1">
    <citation type="submission" date="2007-01" db="EMBL/GenBank/DDBJ databases">
        <authorList>
            <person name="Haygood M."/>
            <person name="Podell S."/>
            <person name="Anderson C."/>
            <person name="Hopkinson B."/>
            <person name="Roe K."/>
            <person name="Barbeau K."/>
            <person name="Gaasterland T."/>
            <person name="Ferriera S."/>
            <person name="Johnson J."/>
            <person name="Kravitz S."/>
            <person name="Beeson K."/>
            <person name="Sutton G."/>
            <person name="Rogers Y.-H."/>
            <person name="Friedman R."/>
            <person name="Frazier M."/>
            <person name="Venter J.C."/>
        </authorList>
    </citation>
    <scope>NUCLEOTIDE SEQUENCE [LARGE SCALE GENOMIC DNA]</scope>
    <source>
        <strain evidence="2 3">ATCC 23134</strain>
    </source>
</reference>